<keyword evidence="1" id="KW-0472">Membrane</keyword>
<name>A0A2P2NLD6_RHIMU</name>
<organism evidence="2">
    <name type="scientific">Rhizophora mucronata</name>
    <name type="common">Asiatic mangrove</name>
    <dbReference type="NCBI Taxonomy" id="61149"/>
    <lineage>
        <taxon>Eukaryota</taxon>
        <taxon>Viridiplantae</taxon>
        <taxon>Streptophyta</taxon>
        <taxon>Embryophyta</taxon>
        <taxon>Tracheophyta</taxon>
        <taxon>Spermatophyta</taxon>
        <taxon>Magnoliopsida</taxon>
        <taxon>eudicotyledons</taxon>
        <taxon>Gunneridae</taxon>
        <taxon>Pentapetalae</taxon>
        <taxon>rosids</taxon>
        <taxon>fabids</taxon>
        <taxon>Malpighiales</taxon>
        <taxon>Rhizophoraceae</taxon>
        <taxon>Rhizophora</taxon>
    </lineage>
</organism>
<evidence type="ECO:0000256" key="1">
    <source>
        <dbReference type="SAM" id="Phobius"/>
    </source>
</evidence>
<feature type="transmembrane region" description="Helical" evidence="1">
    <location>
        <begin position="12"/>
        <end position="29"/>
    </location>
</feature>
<dbReference type="AlphaFoldDB" id="A0A2P2NLD6"/>
<protein>
    <submittedName>
        <fullName evidence="2">Uncharacterized protein</fullName>
    </submittedName>
</protein>
<evidence type="ECO:0000313" key="2">
    <source>
        <dbReference type="EMBL" id="MBX43286.1"/>
    </source>
</evidence>
<reference evidence="2" key="1">
    <citation type="submission" date="2018-02" db="EMBL/GenBank/DDBJ databases">
        <title>Rhizophora mucronata_Transcriptome.</title>
        <authorList>
            <person name="Meera S.P."/>
            <person name="Sreeshan A."/>
            <person name="Augustine A."/>
        </authorList>
    </citation>
    <scope>NUCLEOTIDE SEQUENCE</scope>
    <source>
        <tissue evidence="2">Leaf</tissue>
    </source>
</reference>
<sequence length="70" mass="8355">MYDQFHHLVPKKTFLIHIIISFHAMCLVVEQQFKRFPNKSIEVFSLFGKQCCEELPFVILIEVEQLDDSR</sequence>
<keyword evidence="1" id="KW-1133">Transmembrane helix</keyword>
<dbReference type="EMBL" id="GGEC01062802">
    <property type="protein sequence ID" value="MBX43286.1"/>
    <property type="molecule type" value="Transcribed_RNA"/>
</dbReference>
<proteinExistence type="predicted"/>
<keyword evidence="1" id="KW-0812">Transmembrane</keyword>
<accession>A0A2P2NLD6</accession>